<dbReference type="InterPro" id="IPR001382">
    <property type="entry name" value="Glyco_hydro_47"/>
</dbReference>
<dbReference type="SUPFAM" id="SSF48225">
    <property type="entry name" value="Seven-hairpin glycosidases"/>
    <property type="match status" value="1"/>
</dbReference>
<feature type="binding site" evidence="6">
    <location>
        <position position="640"/>
    </location>
    <ligand>
        <name>Ca(2+)</name>
        <dbReference type="ChEBI" id="CHEBI:29108"/>
    </ligand>
</feature>
<keyword evidence="7" id="KW-0326">Glycosidase</keyword>
<feature type="active site" description="Proton donor" evidence="5">
    <location>
        <position position="291"/>
    </location>
</feature>
<dbReference type="Gene3D" id="3.50.30.30">
    <property type="match status" value="1"/>
</dbReference>
<gene>
    <name evidence="10" type="ORF">CDAUBV1_LOCUS9684</name>
</gene>
<dbReference type="InterPro" id="IPR046450">
    <property type="entry name" value="PA_dom_sf"/>
</dbReference>
<evidence type="ECO:0000313" key="11">
    <source>
        <dbReference type="Proteomes" id="UP001497525"/>
    </source>
</evidence>
<feature type="active site" description="Proton donor" evidence="5">
    <location>
        <position position="536"/>
    </location>
</feature>
<comment type="similarity">
    <text evidence="2 7">Belongs to the glycosyl hydrolase 47 family.</text>
</comment>
<dbReference type="GO" id="GO:1904380">
    <property type="term" value="P:endoplasmic reticulum mannose trimming"/>
    <property type="evidence" value="ECO:0007669"/>
    <property type="project" value="InterPro"/>
</dbReference>
<dbReference type="PRINTS" id="PR00747">
    <property type="entry name" value="GLYHDRLASE47"/>
</dbReference>
<dbReference type="Pfam" id="PF02225">
    <property type="entry name" value="PA"/>
    <property type="match status" value="1"/>
</dbReference>
<feature type="active site" evidence="5">
    <location>
        <position position="554"/>
    </location>
</feature>
<keyword evidence="7" id="KW-0378">Hydrolase</keyword>
<evidence type="ECO:0000313" key="10">
    <source>
        <dbReference type="EMBL" id="CAL5135548.1"/>
    </source>
</evidence>
<dbReference type="Gene3D" id="1.50.10.10">
    <property type="match status" value="1"/>
</dbReference>
<feature type="domain" description="PA" evidence="9">
    <location>
        <begin position="1013"/>
        <end position="1065"/>
    </location>
</feature>
<name>A0AAV2TDV8_CALDB</name>
<accession>A0AAV2TDV8</accession>
<dbReference type="InterPro" id="IPR012341">
    <property type="entry name" value="6hp_glycosidase-like_sf"/>
</dbReference>
<evidence type="ECO:0000256" key="8">
    <source>
        <dbReference type="SAM" id="MobiDB-lite"/>
    </source>
</evidence>
<comment type="subcellular location">
    <subcellularLocation>
        <location evidence="1">Endoplasmic reticulum</location>
    </subcellularLocation>
</comment>
<reference evidence="10" key="1">
    <citation type="submission" date="2024-06" db="EMBL/GenBank/DDBJ databases">
        <authorList>
            <person name="Liu X."/>
            <person name="Lenzi L."/>
            <person name="Haldenby T S."/>
            <person name="Uol C."/>
        </authorList>
    </citation>
    <scope>NUCLEOTIDE SEQUENCE</scope>
</reference>
<evidence type="ECO:0000256" key="6">
    <source>
        <dbReference type="PIRSR" id="PIRSR601382-2"/>
    </source>
</evidence>
<dbReference type="PANTHER" id="PTHR45679:SF2">
    <property type="entry name" value="ER DEGRADATION-ENHANCING ALPHA-MANNOSIDASE-LIKE PROTEIN 3"/>
    <property type="match status" value="1"/>
</dbReference>
<evidence type="ECO:0000256" key="5">
    <source>
        <dbReference type="PIRSR" id="PIRSR601382-1"/>
    </source>
</evidence>
<keyword evidence="3" id="KW-0256">Endoplasmic reticulum</keyword>
<dbReference type="GO" id="GO:0044322">
    <property type="term" value="C:endoplasmic reticulum quality control compartment"/>
    <property type="evidence" value="ECO:0007669"/>
    <property type="project" value="GOC"/>
</dbReference>
<dbReference type="EC" id="3.2.1.-" evidence="7"/>
<comment type="caution">
    <text evidence="10">The sequence shown here is derived from an EMBL/GenBank/DDBJ whole genome shotgun (WGS) entry which is preliminary data.</text>
</comment>
<evidence type="ECO:0000259" key="9">
    <source>
        <dbReference type="Pfam" id="PF02225"/>
    </source>
</evidence>
<dbReference type="EMBL" id="CAXLJL010000267">
    <property type="protein sequence ID" value="CAL5135548.1"/>
    <property type="molecule type" value="Genomic_DNA"/>
</dbReference>
<comment type="cofactor">
    <cofactor evidence="6">
        <name>Ca(2+)</name>
        <dbReference type="ChEBI" id="CHEBI:29108"/>
    </cofactor>
</comment>
<dbReference type="GO" id="GO:0004571">
    <property type="term" value="F:mannosyl-oligosaccharide 1,2-alpha-mannosidase activity"/>
    <property type="evidence" value="ECO:0007669"/>
    <property type="project" value="InterPro"/>
</dbReference>
<feature type="active site" evidence="5">
    <location>
        <position position="436"/>
    </location>
</feature>
<dbReference type="SUPFAM" id="SSF52025">
    <property type="entry name" value="PA domain"/>
    <property type="match status" value="1"/>
</dbReference>
<dbReference type="InterPro" id="IPR036026">
    <property type="entry name" value="Seven-hairpin_glycosidases"/>
</dbReference>
<keyword evidence="4" id="KW-0325">Glycoprotein</keyword>
<evidence type="ECO:0000256" key="1">
    <source>
        <dbReference type="ARBA" id="ARBA00004240"/>
    </source>
</evidence>
<keyword evidence="6" id="KW-0106">Calcium</keyword>
<dbReference type="PANTHER" id="PTHR45679">
    <property type="entry name" value="ER DEGRADATION-ENHANCING ALPHA-MANNOSIDASE-LIKE PROTEIN 2"/>
    <property type="match status" value="1"/>
</dbReference>
<evidence type="ECO:0000256" key="4">
    <source>
        <dbReference type="ARBA" id="ARBA00023180"/>
    </source>
</evidence>
<dbReference type="GO" id="GO:0005509">
    <property type="term" value="F:calcium ion binding"/>
    <property type="evidence" value="ECO:0007669"/>
    <property type="project" value="InterPro"/>
</dbReference>
<dbReference type="GO" id="GO:0005975">
    <property type="term" value="P:carbohydrate metabolic process"/>
    <property type="evidence" value="ECO:0007669"/>
    <property type="project" value="InterPro"/>
</dbReference>
<evidence type="ECO:0000256" key="7">
    <source>
        <dbReference type="RuleBase" id="RU361193"/>
    </source>
</evidence>
<evidence type="ECO:0000256" key="2">
    <source>
        <dbReference type="ARBA" id="ARBA00007658"/>
    </source>
</evidence>
<dbReference type="Pfam" id="PF01532">
    <property type="entry name" value="Glyco_hydro_47"/>
    <property type="match status" value="1"/>
</dbReference>
<organism evidence="10 11">
    <name type="scientific">Calicophoron daubneyi</name>
    <name type="common">Rumen fluke</name>
    <name type="synonym">Paramphistomum daubneyi</name>
    <dbReference type="NCBI Taxonomy" id="300641"/>
    <lineage>
        <taxon>Eukaryota</taxon>
        <taxon>Metazoa</taxon>
        <taxon>Spiralia</taxon>
        <taxon>Lophotrochozoa</taxon>
        <taxon>Platyhelminthes</taxon>
        <taxon>Trematoda</taxon>
        <taxon>Digenea</taxon>
        <taxon>Plagiorchiida</taxon>
        <taxon>Pronocephalata</taxon>
        <taxon>Paramphistomoidea</taxon>
        <taxon>Paramphistomidae</taxon>
        <taxon>Calicophoron</taxon>
    </lineage>
</organism>
<dbReference type="InterPro" id="IPR044674">
    <property type="entry name" value="EDEM1/2/3"/>
</dbReference>
<dbReference type="GO" id="GO:0016020">
    <property type="term" value="C:membrane"/>
    <property type="evidence" value="ECO:0007669"/>
    <property type="project" value="InterPro"/>
</dbReference>
<proteinExistence type="inferred from homology"/>
<sequence length="1345" mass="150367">MHLLSPSYLNTVASSGCSFLTLRQESSLDSTPNALAIDLTSPGTEEFSTITQSYDSPVYILDKKFSVSAADEQGRSIPLPRLLPNRGDCVKFSQDRAIVPTSPDLENDEYTSGVHLFESIVKLVDIEREYYEKNVYPEILRAAKGRIFKAVVLCLATVVAYNAMGLLVKSSVLLGVALLCCVYRCVGHLSTGKKNELRQRVKEMFLHAYQSYRVHAYPADELMPLTCRGRIRGVDSPRGDIDDALGNFSLTLIDSLDTLFLLNEADEFERAALSVVESVSFDSDFDVSVFETNIRVLGGLLGGHISAIALKKSNASRMTWYEDQLLQMAVDIGNRLLPAFNTSTGIPYPRINLRHGCAGLRRQEMHTCTACGGTMILEFAALSRLTGNPIYEQKAAQAMAYMWKRRNRYSDLVGKVIDVRNGDWIQRESGIGAGIDSYYEYLLKAYILLGEPVYLHRFQTHYNAIKRYIGGPHSADFPFLFLDVNMHRPSERARTFMDSVFAFWPGLQVLNGDVKSAVALHEFLFQVYKRNKLLPEAFTPDLGVHWGQHFLRPEFVESTYLLYQATRDPYYLDVGALIVSDLQKYARVPCGFAAIEDVRTMTHTDRFDSFVLAETFKYLYLLFSEPKDLPVPMDEYVLTTEAHILPLSLSQLRPTAKKPLASDHPFSRNSSSSSPDSMNYHGDRDPVAEAVLHMQGKCPTVDYTYVSLTNVGACEAYVRQSDTSENESTTNTVCSVLDGPGVYRGLWLLSNLTNPRSANITEPVCIKAFNHHLWQTIDLIRQPLRQLATRLNPNGEPTNINQLRQAVGDLPANVRIRAADFRPDDPSQVAQLKRMGIEVSTGEDGRLVVKHDQNKAENPPMALAGLLFIHDVLELARSGHQAEVPKSTIKKHETVLERRHIVVLDPPEFGRLRLESCPAHFGRFPGEPSLSSPDNESSEPVELPPDILHQSDRTWRPLIGNAVVVEPLDGCSSISKLAYAYPSIHLPWTNESNETDWKKLKTERLAEYMAMNSSQMPLAGSIGIVRRGGCMFIDKARNLVEAGAIGGIVMDNVDDTSIAKSMPFTMSGDQDPAKNDLRLPFTLLLAEERDRLLDQMRRRWSEAQKPTLLMLTKDYYPSESLSASLASLSAQQLLPNFPPNGPAGSPSQPTFIFSSEVYSDEQPISERSYRLAVSKNCEFSMSSSPSDVDTITNLETDDSLSCPAFDGVAGTEWMFTLHVEPAALYDYFIPASNGTGGTVMRASEWLIVLEDVLDQTEWNAPCRGVIMTLLEAALSSADGSDMPQAEFALRPVLFIVTCLRRFSERVQFYSILRSIHRASNERVHKLVNISLLLRFHRLQRIDVPM</sequence>
<dbReference type="Proteomes" id="UP001497525">
    <property type="component" value="Unassembled WGS sequence"/>
</dbReference>
<protein>
    <recommendedName>
        <fullName evidence="7">alpha-1,2-Mannosidase</fullName>
        <ecNumber evidence="7">3.2.1.-</ecNumber>
    </recommendedName>
</protein>
<dbReference type="InterPro" id="IPR003137">
    <property type="entry name" value="PA_domain"/>
</dbReference>
<feature type="region of interest" description="Disordered" evidence="8">
    <location>
        <begin position="658"/>
        <end position="682"/>
    </location>
</feature>
<keyword evidence="6" id="KW-0479">Metal-binding</keyword>
<evidence type="ECO:0000256" key="3">
    <source>
        <dbReference type="ARBA" id="ARBA00022824"/>
    </source>
</evidence>
<feature type="compositionally biased region" description="Low complexity" evidence="8">
    <location>
        <begin position="662"/>
        <end position="677"/>
    </location>
</feature>